<feature type="region of interest" description="Disordered" evidence="2">
    <location>
        <begin position="317"/>
        <end position="360"/>
    </location>
</feature>
<feature type="compositionally biased region" description="Basic and acidic residues" evidence="2">
    <location>
        <begin position="233"/>
        <end position="242"/>
    </location>
</feature>
<name>A0A0P7UJ22_SCLFO</name>
<evidence type="ECO:0000313" key="4">
    <source>
        <dbReference type="Proteomes" id="UP000034805"/>
    </source>
</evidence>
<gene>
    <name evidence="3" type="ORF">Z043_122951</name>
</gene>
<feature type="region of interest" description="Disordered" evidence="2">
    <location>
        <begin position="162"/>
        <end position="288"/>
    </location>
</feature>
<keyword evidence="1" id="KW-0175">Coiled coil</keyword>
<feature type="region of interest" description="Disordered" evidence="2">
    <location>
        <begin position="1"/>
        <end position="67"/>
    </location>
</feature>
<feature type="compositionally biased region" description="Low complexity" evidence="2">
    <location>
        <begin position="44"/>
        <end position="54"/>
    </location>
</feature>
<dbReference type="EMBL" id="JARO02012594">
    <property type="protein sequence ID" value="KPP59156.1"/>
    <property type="molecule type" value="Genomic_DNA"/>
</dbReference>
<evidence type="ECO:0008006" key="5">
    <source>
        <dbReference type="Google" id="ProtNLM"/>
    </source>
</evidence>
<feature type="compositionally biased region" description="Basic and acidic residues" evidence="2">
    <location>
        <begin position="32"/>
        <end position="43"/>
    </location>
</feature>
<feature type="region of interest" description="Disordered" evidence="2">
    <location>
        <begin position="805"/>
        <end position="861"/>
    </location>
</feature>
<organism evidence="3 4">
    <name type="scientific">Scleropages formosus</name>
    <name type="common">Asian bonytongue</name>
    <name type="synonym">Osteoglossum formosum</name>
    <dbReference type="NCBI Taxonomy" id="113540"/>
    <lineage>
        <taxon>Eukaryota</taxon>
        <taxon>Metazoa</taxon>
        <taxon>Chordata</taxon>
        <taxon>Craniata</taxon>
        <taxon>Vertebrata</taxon>
        <taxon>Euteleostomi</taxon>
        <taxon>Actinopterygii</taxon>
        <taxon>Neopterygii</taxon>
        <taxon>Teleostei</taxon>
        <taxon>Osteoglossocephala</taxon>
        <taxon>Osteoglossomorpha</taxon>
        <taxon>Osteoglossiformes</taxon>
        <taxon>Osteoglossidae</taxon>
        <taxon>Scleropages</taxon>
    </lineage>
</organism>
<dbReference type="SUPFAM" id="SSF57997">
    <property type="entry name" value="Tropomyosin"/>
    <property type="match status" value="1"/>
</dbReference>
<feature type="region of interest" description="Disordered" evidence="2">
    <location>
        <begin position="488"/>
        <end position="529"/>
    </location>
</feature>
<feature type="compositionally biased region" description="Polar residues" evidence="2">
    <location>
        <begin position="187"/>
        <end position="203"/>
    </location>
</feature>
<dbReference type="AlphaFoldDB" id="A0A0P7UJ22"/>
<comment type="caution">
    <text evidence="3">The sequence shown here is derived from an EMBL/GenBank/DDBJ whole genome shotgun (WGS) entry which is preliminary data.</text>
</comment>
<evidence type="ECO:0000256" key="2">
    <source>
        <dbReference type="SAM" id="MobiDB-lite"/>
    </source>
</evidence>
<evidence type="ECO:0000313" key="3">
    <source>
        <dbReference type="EMBL" id="KPP59156.1"/>
    </source>
</evidence>
<feature type="non-terminal residue" evidence="3">
    <location>
        <position position="1"/>
    </location>
</feature>
<feature type="compositionally biased region" description="Basic and acidic residues" evidence="2">
    <location>
        <begin position="850"/>
        <end position="861"/>
    </location>
</feature>
<protein>
    <recommendedName>
        <fullName evidence="5">M-phase phosphoprotein 9-like</fullName>
    </recommendedName>
</protein>
<feature type="non-terminal residue" evidence="3">
    <location>
        <position position="861"/>
    </location>
</feature>
<dbReference type="InterPro" id="IPR026636">
    <property type="entry name" value="MPHOSPH9"/>
</dbReference>
<feature type="compositionally biased region" description="Low complexity" evidence="2">
    <location>
        <begin position="246"/>
        <end position="257"/>
    </location>
</feature>
<feature type="region of interest" description="Disordered" evidence="2">
    <location>
        <begin position="396"/>
        <end position="421"/>
    </location>
</feature>
<sequence length="861" mass="94269">VSNASVQQGHLRMSTDDSISEDVSSSAALGHDNTEECGGKESEASIISSEDSPSGLTGPEEERSAVRSVRTLQGFIQAAAGAVNNQVSPKTKCSSGHKNRSLSLNVEDKFSFGRTLPVINPSSLQTLTALVQEIRSSGETDPALWKDSELIQDEIKALVQLQNRQSAPQPPESPLLELLDLPGVSRASGSVSPELASSKTPQSQEERAASVLQSSGYGTLCTPDPEVGGGAAEEPHGGRDEQLQLASSPPGSAGPGSFVSDRSAGRCIGTPAASGPPILTSPADQSKPNRQVLIDFIVPSHTLTTWAQKQKHRLLRSKTVQGLQPKVQTRQLDGPEQQRSEGSPDIQADSSDRYPSVVPPLQSYLRRSDSLVSEASGLTYWKLEENELYHPLPNRLDGGTFHLQQESPRSLTPPEEPRPSISLREIYRSRHREATNILTLDTSNSSTATTQVLNLELSKAHMRPSSRTSGFSSPFRFSGPSFPAQVRGCHAGGAPISPDSMADAGTGQNHTDTDSVSNASSLSGATPIKRSPTQFLEGVTLIQPRCASPMIHNGFSDAGPDEKEVIAAGQTLPKWDPQVVGVRQRTSSLDDPVVLSLVRQNMREKTSRHIADLRAYYESEISILKEKLDSQKQQQSLELEKANQSLLDRCEQLERALMEANNCIHELESKNLLLERQLAEWPEKYAASSSAIQVLQQRLDEAWRSGREKETTTTQLRARLRQVEEALQNAHSLSDDKDAQLTKEHKMLQDLLAEYEGLNKYHERVKENLVSTEDKLFEANTQISELRRMVSKLEIQIKQLEYENTKARHVSRSQSQPTGAGFFHHPDLLLSPSKSLADVEGSRRKTPSPVDERPPDQSRVD</sequence>
<dbReference type="Proteomes" id="UP000034805">
    <property type="component" value="Unassembled WGS sequence"/>
</dbReference>
<feature type="compositionally biased region" description="Polar residues" evidence="2">
    <location>
        <begin position="506"/>
        <end position="524"/>
    </location>
</feature>
<dbReference type="GO" id="GO:0005814">
    <property type="term" value="C:centriole"/>
    <property type="evidence" value="ECO:0007669"/>
    <property type="project" value="TreeGrafter"/>
</dbReference>
<feature type="compositionally biased region" description="Polar residues" evidence="2">
    <location>
        <begin position="318"/>
        <end position="331"/>
    </location>
</feature>
<evidence type="ECO:0000256" key="1">
    <source>
        <dbReference type="SAM" id="Coils"/>
    </source>
</evidence>
<dbReference type="STRING" id="113540.ENSSFOP00015029765"/>
<dbReference type="PANTHER" id="PTHR14926:SF1">
    <property type="entry name" value="M-PHASE PHOSPHOPROTEIN 9"/>
    <property type="match status" value="1"/>
</dbReference>
<reference evidence="3 4" key="1">
    <citation type="submission" date="2015-08" db="EMBL/GenBank/DDBJ databases">
        <title>The genome of the Asian arowana (Scleropages formosus).</title>
        <authorList>
            <person name="Tan M.H."/>
            <person name="Gan H.M."/>
            <person name="Croft L.J."/>
            <person name="Austin C.M."/>
        </authorList>
    </citation>
    <scope>NUCLEOTIDE SEQUENCE [LARGE SCALE GENOMIC DNA]</scope>
    <source>
        <strain evidence="3">Aro1</strain>
    </source>
</reference>
<feature type="coiled-coil region" evidence="1">
    <location>
        <begin position="614"/>
        <end position="677"/>
    </location>
</feature>
<dbReference type="PANTHER" id="PTHR14926">
    <property type="entry name" value="M-PHASE PHOSPHOPROTEIN 9"/>
    <property type="match status" value="1"/>
</dbReference>
<accession>A0A0P7UJ22</accession>
<proteinExistence type="predicted"/>